<comment type="subcellular location">
    <subcellularLocation>
        <location evidence="1">Cell membrane</location>
        <topology evidence="1">Single-pass type II membrane protein</topology>
    </subcellularLocation>
</comment>
<evidence type="ECO:0000256" key="6">
    <source>
        <dbReference type="ARBA" id="ARBA00023186"/>
    </source>
</evidence>
<evidence type="ECO:0000313" key="11">
    <source>
        <dbReference type="EMBL" id="MFD2113351.1"/>
    </source>
</evidence>
<evidence type="ECO:0000313" key="12">
    <source>
        <dbReference type="Proteomes" id="UP001597337"/>
    </source>
</evidence>
<dbReference type="InterPro" id="IPR018704">
    <property type="entry name" value="SecYEG/CpoB_TPR"/>
</dbReference>
<evidence type="ECO:0000256" key="5">
    <source>
        <dbReference type="ARBA" id="ARBA00023136"/>
    </source>
</evidence>
<dbReference type="PIRSF" id="PIRSF006170">
    <property type="entry name" value="YfgM"/>
    <property type="match status" value="1"/>
</dbReference>
<keyword evidence="12" id="KW-1185">Reference proteome</keyword>
<dbReference type="EMBL" id="JBHUHX010000047">
    <property type="protein sequence ID" value="MFD2113351.1"/>
    <property type="molecule type" value="Genomic_DNA"/>
</dbReference>
<evidence type="ECO:0000259" key="10">
    <source>
        <dbReference type="Pfam" id="PF09976"/>
    </source>
</evidence>
<keyword evidence="5 9" id="KW-0472">Membrane</keyword>
<evidence type="ECO:0000256" key="3">
    <source>
        <dbReference type="ARBA" id="ARBA00022692"/>
    </source>
</evidence>
<dbReference type="InterPro" id="IPR026039">
    <property type="entry name" value="YfgM"/>
</dbReference>
<dbReference type="RefSeq" id="WP_386028136.1">
    <property type="nucleotide sequence ID" value="NZ_JBHUHX010000047.1"/>
</dbReference>
<feature type="domain" description="Ancillary SecYEG translocon subunit/Cell division coordinator CpoB TPR" evidence="10">
    <location>
        <begin position="14"/>
        <end position="205"/>
    </location>
</feature>
<dbReference type="PANTHER" id="PTHR38035:SF1">
    <property type="entry name" value="ANCILLARY SECYEG TRANSLOCON SUBUNIT"/>
    <property type="match status" value="1"/>
</dbReference>
<dbReference type="Pfam" id="PF09976">
    <property type="entry name" value="TPR_21"/>
    <property type="match status" value="1"/>
</dbReference>
<keyword evidence="3 9" id="KW-0812">Transmembrane</keyword>
<protein>
    <recommendedName>
        <fullName evidence="8">Ancillary SecYEG translocon subunit</fullName>
    </recommendedName>
</protein>
<dbReference type="PANTHER" id="PTHR38035">
    <property type="entry name" value="UPF0070 PROTEIN YFGM"/>
    <property type="match status" value="1"/>
</dbReference>
<sequence>MSYETDDEKVEAIKTWWKDNGLSVIAGAVIGIGVIYGWRYWVGYQADQAAMASNAFEVLLNETRVGTAETVAAQTQTLHDDYGSTPYAALGSLVSAKTLYEDGKTNEAIAALETVIADAPDPAIARIAALRLARIQVAENTLDAAEKLIAKYDDSPAFAGDFAAVRGDLALARGDTAKARAAYEEAIDKGTGLSQLVRLKLDNLPSAS</sequence>
<proteinExistence type="inferred from homology"/>
<dbReference type="SUPFAM" id="SSF48452">
    <property type="entry name" value="TPR-like"/>
    <property type="match status" value="1"/>
</dbReference>
<reference evidence="12" key="1">
    <citation type="journal article" date="2019" name="Int. J. Syst. Evol. Microbiol.">
        <title>The Global Catalogue of Microorganisms (GCM) 10K type strain sequencing project: providing services to taxonomists for standard genome sequencing and annotation.</title>
        <authorList>
            <consortium name="The Broad Institute Genomics Platform"/>
            <consortium name="The Broad Institute Genome Sequencing Center for Infectious Disease"/>
            <person name="Wu L."/>
            <person name="Ma J."/>
        </authorList>
    </citation>
    <scope>NUCLEOTIDE SEQUENCE [LARGE SCALE GENOMIC DNA]</scope>
    <source>
        <strain evidence="12">KACC 12597</strain>
    </source>
</reference>
<name>A0ABW4YCM8_9GAMM</name>
<evidence type="ECO:0000256" key="1">
    <source>
        <dbReference type="ARBA" id="ARBA00004401"/>
    </source>
</evidence>
<evidence type="ECO:0000256" key="7">
    <source>
        <dbReference type="ARBA" id="ARBA00024197"/>
    </source>
</evidence>
<evidence type="ECO:0000256" key="8">
    <source>
        <dbReference type="ARBA" id="ARBA00024235"/>
    </source>
</evidence>
<keyword evidence="4 9" id="KW-1133">Transmembrane helix</keyword>
<dbReference type="Proteomes" id="UP001597337">
    <property type="component" value="Unassembled WGS sequence"/>
</dbReference>
<comment type="similarity">
    <text evidence="7">Belongs to the YfgM family.</text>
</comment>
<evidence type="ECO:0000256" key="9">
    <source>
        <dbReference type="SAM" id="Phobius"/>
    </source>
</evidence>
<evidence type="ECO:0000256" key="2">
    <source>
        <dbReference type="ARBA" id="ARBA00022475"/>
    </source>
</evidence>
<dbReference type="Gene3D" id="1.25.40.10">
    <property type="entry name" value="Tetratricopeptide repeat domain"/>
    <property type="match status" value="1"/>
</dbReference>
<organism evidence="11 12">
    <name type="scientific">Thiorhodococcus fuscus</name>
    <dbReference type="NCBI Taxonomy" id="527200"/>
    <lineage>
        <taxon>Bacteria</taxon>
        <taxon>Pseudomonadati</taxon>
        <taxon>Pseudomonadota</taxon>
        <taxon>Gammaproteobacteria</taxon>
        <taxon>Chromatiales</taxon>
        <taxon>Chromatiaceae</taxon>
        <taxon>Thiorhodococcus</taxon>
    </lineage>
</organism>
<comment type="caution">
    <text evidence="11">The sequence shown here is derived from an EMBL/GenBank/DDBJ whole genome shotgun (WGS) entry which is preliminary data.</text>
</comment>
<keyword evidence="2" id="KW-1003">Cell membrane</keyword>
<dbReference type="InterPro" id="IPR011990">
    <property type="entry name" value="TPR-like_helical_dom_sf"/>
</dbReference>
<accession>A0ABW4YCM8</accession>
<evidence type="ECO:0000256" key="4">
    <source>
        <dbReference type="ARBA" id="ARBA00022989"/>
    </source>
</evidence>
<feature type="transmembrane region" description="Helical" evidence="9">
    <location>
        <begin position="20"/>
        <end position="41"/>
    </location>
</feature>
<keyword evidence="6" id="KW-0143">Chaperone</keyword>
<gene>
    <name evidence="11" type="ORF">ACFSJC_15985</name>
</gene>